<dbReference type="Proteomes" id="UP000770785">
    <property type="component" value="Unassembled WGS sequence"/>
</dbReference>
<name>A0ABX0XE07_9BACT</name>
<sequence>MLNLPGPLSKEVIIKLLSDLAGCELPLAEEIVPRDGTLQAAKYHHLLDEECLAHDYASLKLSVKEVYDWLRYIM</sequence>
<keyword evidence="2" id="KW-1185">Reference proteome</keyword>
<accession>A0ABX0XE07</accession>
<protein>
    <submittedName>
        <fullName evidence="1">Uncharacterized protein</fullName>
    </submittedName>
</protein>
<gene>
    <name evidence="1" type="ORF">GGR27_002500</name>
</gene>
<reference evidence="1 2" key="1">
    <citation type="submission" date="2020-03" db="EMBL/GenBank/DDBJ databases">
        <title>Genomic Encyclopedia of Type Strains, Phase IV (KMG-IV): sequencing the most valuable type-strain genomes for metagenomic binning, comparative biology and taxonomic classification.</title>
        <authorList>
            <person name="Goeker M."/>
        </authorList>
    </citation>
    <scope>NUCLEOTIDE SEQUENCE [LARGE SCALE GENOMIC DNA]</scope>
    <source>
        <strain evidence="1 2">DSM 105096</strain>
    </source>
</reference>
<organism evidence="1 2">
    <name type="scientific">Neolewinella antarctica</name>
    <dbReference type="NCBI Taxonomy" id="442734"/>
    <lineage>
        <taxon>Bacteria</taxon>
        <taxon>Pseudomonadati</taxon>
        <taxon>Bacteroidota</taxon>
        <taxon>Saprospiria</taxon>
        <taxon>Saprospirales</taxon>
        <taxon>Lewinellaceae</taxon>
        <taxon>Neolewinella</taxon>
    </lineage>
</organism>
<evidence type="ECO:0000313" key="2">
    <source>
        <dbReference type="Proteomes" id="UP000770785"/>
    </source>
</evidence>
<evidence type="ECO:0000313" key="1">
    <source>
        <dbReference type="EMBL" id="NJC26987.1"/>
    </source>
</evidence>
<comment type="caution">
    <text evidence="1">The sequence shown here is derived from an EMBL/GenBank/DDBJ whole genome shotgun (WGS) entry which is preliminary data.</text>
</comment>
<proteinExistence type="predicted"/>
<dbReference type="EMBL" id="JAATJH010000004">
    <property type="protein sequence ID" value="NJC26987.1"/>
    <property type="molecule type" value="Genomic_DNA"/>
</dbReference>